<name>A0A9Q0S2Q1_9DIPT</name>
<evidence type="ECO:0000313" key="2">
    <source>
        <dbReference type="Proteomes" id="UP001151699"/>
    </source>
</evidence>
<sequence length="134" mass="15683">MATTPNILCRGRSIAYTLSQRNALSYFQLQDRVHTFAVEAHKRGHPQINYNAPHIRGLPQQDNRVVLPISLTTKFYYGDVDTISVEEYLKSYSNFKFLKDLNSLKCIEQSEHFRFNQSVPKEYNNFIYLFIPMA</sequence>
<organism evidence="1 2">
    <name type="scientific">Pseudolycoriella hygida</name>
    <dbReference type="NCBI Taxonomy" id="35572"/>
    <lineage>
        <taxon>Eukaryota</taxon>
        <taxon>Metazoa</taxon>
        <taxon>Ecdysozoa</taxon>
        <taxon>Arthropoda</taxon>
        <taxon>Hexapoda</taxon>
        <taxon>Insecta</taxon>
        <taxon>Pterygota</taxon>
        <taxon>Neoptera</taxon>
        <taxon>Endopterygota</taxon>
        <taxon>Diptera</taxon>
        <taxon>Nematocera</taxon>
        <taxon>Sciaroidea</taxon>
        <taxon>Sciaridae</taxon>
        <taxon>Pseudolycoriella</taxon>
    </lineage>
</organism>
<accession>A0A9Q0S2Q1</accession>
<dbReference type="Proteomes" id="UP001151699">
    <property type="component" value="Chromosome B"/>
</dbReference>
<dbReference type="AlphaFoldDB" id="A0A9Q0S2Q1"/>
<dbReference type="EMBL" id="WJQU01000002">
    <property type="protein sequence ID" value="KAJ6641265.1"/>
    <property type="molecule type" value="Genomic_DNA"/>
</dbReference>
<comment type="caution">
    <text evidence="1">The sequence shown here is derived from an EMBL/GenBank/DDBJ whole genome shotgun (WGS) entry which is preliminary data.</text>
</comment>
<reference evidence="1" key="1">
    <citation type="submission" date="2022-07" db="EMBL/GenBank/DDBJ databases">
        <authorList>
            <person name="Trinca V."/>
            <person name="Uliana J.V.C."/>
            <person name="Torres T.T."/>
            <person name="Ward R.J."/>
            <person name="Monesi N."/>
        </authorList>
    </citation>
    <scope>NUCLEOTIDE SEQUENCE</scope>
    <source>
        <strain evidence="1">HSMRA1968</strain>
        <tissue evidence="1">Whole embryos</tissue>
    </source>
</reference>
<proteinExistence type="predicted"/>
<keyword evidence="2" id="KW-1185">Reference proteome</keyword>
<protein>
    <submittedName>
        <fullName evidence="1">Uncharacterized protein</fullName>
    </submittedName>
</protein>
<evidence type="ECO:0000313" key="1">
    <source>
        <dbReference type="EMBL" id="KAJ6641265.1"/>
    </source>
</evidence>
<gene>
    <name evidence="1" type="ORF">Bhyg_06200</name>
</gene>